<feature type="compositionally biased region" description="Polar residues" evidence="1">
    <location>
        <begin position="432"/>
        <end position="455"/>
    </location>
</feature>
<feature type="compositionally biased region" description="Basic and acidic residues" evidence="1">
    <location>
        <begin position="618"/>
        <end position="629"/>
    </location>
</feature>
<keyword evidence="4" id="KW-1185">Reference proteome</keyword>
<feature type="compositionally biased region" description="Low complexity" evidence="1">
    <location>
        <begin position="555"/>
        <end position="566"/>
    </location>
</feature>
<sequence>MPPFPSTLPSPPPTGPSFPDQSRQYATRAHLGPRPRDRTPTPPPILLPSTEYLELSKPTPPLKGDHVIPKLLVLDLNGALVYRNRSSADRRRSSPRPYLQSFLEYVFLPDADAGPSVRRPWEVFVWSSAQPHNVRGMVEGALGTRWSEGIWNEETSRSKAAREGGEGRLLGVWARDKMGLAASDYTRKVQTTKDLRKVLDHLQSFRSSASDSVPHFDEKTIMLLDDSPLKAVHQPFNQLVIPEFGHKEHIDSKKAVMALESAANGDISASGSLDQTLLAVVGVLDELREVSNVPAWMRAGGLRLDEMMDEDVTLETLPSHADFSHWYQDPTILRHWVEAGRSALQRRGIEIRHGIEADSNVVPSQGSSPSRPQMRSPLWKREASYSPSRPTSPTYRQNLSGSGPRDGSPRRRDYSTTIKVDDDELPDDNNDTVNTAPGLTAAQTPPKPQSSSVTTPAERLLPADLARHLDRIIDNYGNLSVNQKNQLRSASTILSKIPADPCSTAPAQIPKANGKAKGKAKAENGSEQPGEPSYSALTAASGAGVGAGASAGTSTAAAAATTAPSTTGGGSASGGSSGKKKARFEAEFAAAKKLNGQLSKQTFRAQRHLELTRYQDEMRAAKQARKEQNIARQAKQKAVKDKRWSKGSGQGKGK</sequence>
<dbReference type="InterPro" id="IPR023214">
    <property type="entry name" value="HAD_sf"/>
</dbReference>
<reference evidence="4" key="2">
    <citation type="submission" date="2013-12" db="EMBL/GenBank/DDBJ databases">
        <title>Evolution of pathogenesis and genome organization in the Tremellales.</title>
        <authorList>
            <person name="Cuomo C."/>
            <person name="Litvintseva A."/>
            <person name="Heitman J."/>
            <person name="Chen Y."/>
            <person name="Sun S."/>
            <person name="Springer D."/>
            <person name="Dromer F."/>
            <person name="Young S."/>
            <person name="Zeng Q."/>
            <person name="Chapman S."/>
            <person name="Gujja S."/>
            <person name="Saif S."/>
            <person name="Birren B."/>
        </authorList>
    </citation>
    <scope>NUCLEOTIDE SEQUENCE [LARGE SCALE GENOMIC DNA]</scope>
    <source>
        <strain evidence="4">BCC8398</strain>
    </source>
</reference>
<dbReference type="SMART" id="SM00577">
    <property type="entry name" value="CPDc"/>
    <property type="match status" value="1"/>
</dbReference>
<dbReference type="PROSITE" id="PS50969">
    <property type="entry name" value="FCP1"/>
    <property type="match status" value="1"/>
</dbReference>
<evidence type="ECO:0000256" key="1">
    <source>
        <dbReference type="SAM" id="MobiDB-lite"/>
    </source>
</evidence>
<feature type="region of interest" description="Disordered" evidence="1">
    <location>
        <begin position="357"/>
        <end position="457"/>
    </location>
</feature>
<gene>
    <name evidence="3" type="ORF">I316_03640</name>
</gene>
<feature type="compositionally biased region" description="Gly residues" evidence="1">
    <location>
        <begin position="567"/>
        <end position="577"/>
    </location>
</feature>
<protein>
    <recommendedName>
        <fullName evidence="2">FCP1 homology domain-containing protein</fullName>
    </recommendedName>
</protein>
<proteinExistence type="predicted"/>
<dbReference type="AlphaFoldDB" id="A0A1B9GU98"/>
<feature type="compositionally biased region" description="Polar residues" evidence="1">
    <location>
        <begin position="361"/>
        <end position="373"/>
    </location>
</feature>
<dbReference type="OrthoDB" id="1711508at2759"/>
<organism evidence="3 4">
    <name type="scientific">Kwoniella heveanensis BCC8398</name>
    <dbReference type="NCBI Taxonomy" id="1296120"/>
    <lineage>
        <taxon>Eukaryota</taxon>
        <taxon>Fungi</taxon>
        <taxon>Dikarya</taxon>
        <taxon>Basidiomycota</taxon>
        <taxon>Agaricomycotina</taxon>
        <taxon>Tremellomycetes</taxon>
        <taxon>Tremellales</taxon>
        <taxon>Cryptococcaceae</taxon>
        <taxon>Kwoniella</taxon>
    </lineage>
</organism>
<dbReference type="SUPFAM" id="SSF56784">
    <property type="entry name" value="HAD-like"/>
    <property type="match status" value="1"/>
</dbReference>
<name>A0A1B9GU98_9TREE</name>
<feature type="region of interest" description="Disordered" evidence="1">
    <location>
        <begin position="1"/>
        <end position="46"/>
    </location>
</feature>
<dbReference type="STRING" id="1296120.A0A1B9GU98"/>
<dbReference type="InterPro" id="IPR036412">
    <property type="entry name" value="HAD-like_sf"/>
</dbReference>
<feature type="region of interest" description="Disordered" evidence="1">
    <location>
        <begin position="618"/>
        <end position="654"/>
    </location>
</feature>
<dbReference type="InterPro" id="IPR004274">
    <property type="entry name" value="FCP1_dom"/>
</dbReference>
<feature type="compositionally biased region" description="Pro residues" evidence="1">
    <location>
        <begin position="1"/>
        <end position="16"/>
    </location>
</feature>
<evidence type="ECO:0000313" key="4">
    <source>
        <dbReference type="Proteomes" id="UP000092666"/>
    </source>
</evidence>
<dbReference type="Proteomes" id="UP000092666">
    <property type="component" value="Unassembled WGS sequence"/>
</dbReference>
<reference evidence="3 4" key="1">
    <citation type="submission" date="2013-07" db="EMBL/GenBank/DDBJ databases">
        <title>The Genome Sequence of Cryptococcus heveanensis BCC8398.</title>
        <authorList>
            <consortium name="The Broad Institute Genome Sequencing Platform"/>
            <person name="Cuomo C."/>
            <person name="Litvintseva A."/>
            <person name="Chen Y."/>
            <person name="Heitman J."/>
            <person name="Sun S."/>
            <person name="Springer D."/>
            <person name="Dromer F."/>
            <person name="Young S.K."/>
            <person name="Zeng Q."/>
            <person name="Gargeya S."/>
            <person name="Fitzgerald M."/>
            <person name="Abouelleil A."/>
            <person name="Alvarado L."/>
            <person name="Berlin A.M."/>
            <person name="Chapman S.B."/>
            <person name="Dewar J."/>
            <person name="Goldberg J."/>
            <person name="Griggs A."/>
            <person name="Gujja S."/>
            <person name="Hansen M."/>
            <person name="Howarth C."/>
            <person name="Imamovic A."/>
            <person name="Larimer J."/>
            <person name="McCowan C."/>
            <person name="Murphy C."/>
            <person name="Pearson M."/>
            <person name="Priest M."/>
            <person name="Roberts A."/>
            <person name="Saif S."/>
            <person name="Shea T."/>
            <person name="Sykes S."/>
            <person name="Wortman J."/>
            <person name="Nusbaum C."/>
            <person name="Birren B."/>
        </authorList>
    </citation>
    <scope>NUCLEOTIDE SEQUENCE [LARGE SCALE GENOMIC DNA]</scope>
    <source>
        <strain evidence="3 4">BCC8398</strain>
    </source>
</reference>
<dbReference type="EMBL" id="KV700124">
    <property type="protein sequence ID" value="OCF34599.1"/>
    <property type="molecule type" value="Genomic_DNA"/>
</dbReference>
<feature type="compositionally biased region" description="Acidic residues" evidence="1">
    <location>
        <begin position="421"/>
        <end position="430"/>
    </location>
</feature>
<evidence type="ECO:0000313" key="3">
    <source>
        <dbReference type="EMBL" id="OCF34599.1"/>
    </source>
</evidence>
<dbReference type="InterPro" id="IPR050365">
    <property type="entry name" value="TIM50"/>
</dbReference>
<dbReference type="Gene3D" id="3.40.50.1000">
    <property type="entry name" value="HAD superfamily/HAD-like"/>
    <property type="match status" value="1"/>
</dbReference>
<feature type="region of interest" description="Disordered" evidence="1">
    <location>
        <begin position="555"/>
        <end position="582"/>
    </location>
</feature>
<feature type="region of interest" description="Disordered" evidence="1">
    <location>
        <begin position="499"/>
        <end position="537"/>
    </location>
</feature>
<dbReference type="PANTHER" id="PTHR12210">
    <property type="entry name" value="DULLARD PROTEIN PHOSPHATASE"/>
    <property type="match status" value="1"/>
</dbReference>
<accession>A0A1B9GU98</accession>
<evidence type="ECO:0000259" key="2">
    <source>
        <dbReference type="PROSITE" id="PS50969"/>
    </source>
</evidence>
<feature type="domain" description="FCP1 homology" evidence="2">
    <location>
        <begin position="65"/>
        <end position="265"/>
    </location>
</feature>
<feature type="compositionally biased region" description="Low complexity" evidence="1">
    <location>
        <begin position="384"/>
        <end position="406"/>
    </location>
</feature>